<dbReference type="Proteomes" id="UP000281553">
    <property type="component" value="Unassembled WGS sequence"/>
</dbReference>
<gene>
    <name evidence="3" type="ORF">DILT_LOCUS11433</name>
</gene>
<dbReference type="EMBL" id="UYRU01063041">
    <property type="protein sequence ID" value="VDN15602.1"/>
    <property type="molecule type" value="Genomic_DNA"/>
</dbReference>
<feature type="chain" id="PRO_5018304644" description="DDE-1 domain-containing protein" evidence="1">
    <location>
        <begin position="20"/>
        <end position="349"/>
    </location>
</feature>
<dbReference type="InterPro" id="IPR004875">
    <property type="entry name" value="DDE_SF_endonuclease_dom"/>
</dbReference>
<feature type="signal peptide" evidence="1">
    <location>
        <begin position="1"/>
        <end position="19"/>
    </location>
</feature>
<feature type="domain" description="DDE-1" evidence="2">
    <location>
        <begin position="137"/>
        <end position="253"/>
    </location>
</feature>
<dbReference type="AlphaFoldDB" id="A0A3P7P5Z6"/>
<dbReference type="Pfam" id="PF03184">
    <property type="entry name" value="DDE_1"/>
    <property type="match status" value="1"/>
</dbReference>
<accession>A0A3P7P5Z6</accession>
<evidence type="ECO:0000313" key="3">
    <source>
        <dbReference type="EMBL" id="VDN15602.1"/>
    </source>
</evidence>
<organism evidence="3 4">
    <name type="scientific">Dibothriocephalus latus</name>
    <name type="common">Fish tapeworm</name>
    <name type="synonym">Diphyllobothrium latum</name>
    <dbReference type="NCBI Taxonomy" id="60516"/>
    <lineage>
        <taxon>Eukaryota</taxon>
        <taxon>Metazoa</taxon>
        <taxon>Spiralia</taxon>
        <taxon>Lophotrochozoa</taxon>
        <taxon>Platyhelminthes</taxon>
        <taxon>Cestoda</taxon>
        <taxon>Eucestoda</taxon>
        <taxon>Diphyllobothriidea</taxon>
        <taxon>Diphyllobothriidae</taxon>
        <taxon>Dibothriocephalus</taxon>
    </lineage>
</organism>
<sequence length="349" mass="38954">MMTSISVILLLVLGNFVMANQNELAGDMTKAVGRIAPFKYLNPSQAWFYAFLNRWPDLKNFLFGPRSNWKSKGVSGDAIQAYFEQLDKVLTKYGIKDKPEHMWIVDEVSISCENQPPRILPIGIQRSQSASYWNPTVAMIGAASAAGEKIPPFLIYRGESITTKMMEGAVRGTKFANSPSAWVNSDAFIQWFLKHFRPIVSKRPLILLYDGHLQFVSVRVLERAREDGVLLFPLPPHPAYNHCVENTCFVTFQRALNSANMIALFEKLGICPFNNLATSIGTYLHIADDYDSLNLDSDPDGFPEQCTVGVNPQWPVSNVNAFPEPVSTVFSMQNYSTQSHPASYASAGI</sequence>
<evidence type="ECO:0000259" key="2">
    <source>
        <dbReference type="Pfam" id="PF03184"/>
    </source>
</evidence>
<keyword evidence="4" id="KW-1185">Reference proteome</keyword>
<protein>
    <recommendedName>
        <fullName evidence="2">DDE-1 domain-containing protein</fullName>
    </recommendedName>
</protein>
<feature type="non-terminal residue" evidence="3">
    <location>
        <position position="349"/>
    </location>
</feature>
<proteinExistence type="predicted"/>
<keyword evidence="1" id="KW-0732">Signal</keyword>
<dbReference type="GO" id="GO:0003676">
    <property type="term" value="F:nucleic acid binding"/>
    <property type="evidence" value="ECO:0007669"/>
    <property type="project" value="InterPro"/>
</dbReference>
<reference evidence="3 4" key="1">
    <citation type="submission" date="2018-11" db="EMBL/GenBank/DDBJ databases">
        <authorList>
            <consortium name="Pathogen Informatics"/>
        </authorList>
    </citation>
    <scope>NUCLEOTIDE SEQUENCE [LARGE SCALE GENOMIC DNA]</scope>
</reference>
<name>A0A3P7P5Z6_DIBLA</name>
<evidence type="ECO:0000256" key="1">
    <source>
        <dbReference type="SAM" id="SignalP"/>
    </source>
</evidence>
<evidence type="ECO:0000313" key="4">
    <source>
        <dbReference type="Proteomes" id="UP000281553"/>
    </source>
</evidence>
<dbReference type="OrthoDB" id="10043687at2759"/>